<dbReference type="AlphaFoldDB" id="A0A385YY45"/>
<protein>
    <submittedName>
        <fullName evidence="3">CBS domain-containing protein</fullName>
    </submittedName>
</protein>
<evidence type="ECO:0000313" key="3">
    <source>
        <dbReference type="EMBL" id="AYC30857.1"/>
    </source>
</evidence>
<evidence type="ECO:0000259" key="2">
    <source>
        <dbReference type="PROSITE" id="PS51371"/>
    </source>
</evidence>
<dbReference type="SMART" id="SM00116">
    <property type="entry name" value="CBS"/>
    <property type="match status" value="2"/>
</dbReference>
<dbReference type="Proteomes" id="UP000265725">
    <property type="component" value="Chromosome"/>
</dbReference>
<gene>
    <name evidence="3" type="ORF">D3873_12785</name>
</gene>
<dbReference type="PROSITE" id="PS51371">
    <property type="entry name" value="CBS"/>
    <property type="match status" value="1"/>
</dbReference>
<dbReference type="Pfam" id="PF00571">
    <property type="entry name" value="CBS"/>
    <property type="match status" value="2"/>
</dbReference>
<accession>A0A385YY45</accession>
<dbReference type="InterPro" id="IPR000644">
    <property type="entry name" value="CBS_dom"/>
</dbReference>
<dbReference type="KEGG" id="paek:D3873_12785"/>
<evidence type="ECO:0000313" key="4">
    <source>
        <dbReference type="Proteomes" id="UP000265725"/>
    </source>
</evidence>
<name>A0A385YY45_9BACL</name>
<organism evidence="3 4">
    <name type="scientific">Paenisporosarcina cavernae</name>
    <dbReference type="NCBI Taxonomy" id="2320858"/>
    <lineage>
        <taxon>Bacteria</taxon>
        <taxon>Bacillati</taxon>
        <taxon>Bacillota</taxon>
        <taxon>Bacilli</taxon>
        <taxon>Bacillales</taxon>
        <taxon>Caryophanaceae</taxon>
        <taxon>Paenisporosarcina</taxon>
    </lineage>
</organism>
<dbReference type="Gene3D" id="3.10.580.10">
    <property type="entry name" value="CBS-domain"/>
    <property type="match status" value="1"/>
</dbReference>
<dbReference type="EMBL" id="CP032418">
    <property type="protein sequence ID" value="AYC30857.1"/>
    <property type="molecule type" value="Genomic_DNA"/>
</dbReference>
<dbReference type="InterPro" id="IPR046342">
    <property type="entry name" value="CBS_dom_sf"/>
</dbReference>
<reference evidence="4" key="1">
    <citation type="submission" date="2018-09" db="EMBL/GenBank/DDBJ databases">
        <authorList>
            <person name="Zhu H."/>
        </authorList>
    </citation>
    <scope>NUCLEOTIDE SEQUENCE [LARGE SCALE GENOMIC DNA]</scope>
    <source>
        <strain evidence="4">K2R23-3</strain>
    </source>
</reference>
<dbReference type="OrthoDB" id="49104at2"/>
<keyword evidence="1" id="KW-0129">CBS domain</keyword>
<proteinExistence type="predicted"/>
<sequence>MTFFKLVDRAKRMNSTVARFEDDLREYADLRNAIVHHRTSTEYVIAEPHDSVVEDIERIDQLLSKPLTVGDFFRRKVTAFQAHDSLEKVLEEIKRHHFTQFPVFEEGEFVGLLTTVGIAFWLAENHHEPFISREIMIREIVKHEKSREISKYVTPDLTVYQAEELFKKSVMKGKRLEALLIRDNNELVGIVTPIDLMKIEE</sequence>
<evidence type="ECO:0000256" key="1">
    <source>
        <dbReference type="PROSITE-ProRule" id="PRU00703"/>
    </source>
</evidence>
<feature type="domain" description="CBS" evidence="2">
    <location>
        <begin position="73"/>
        <end position="128"/>
    </location>
</feature>
<keyword evidence="4" id="KW-1185">Reference proteome</keyword>
<dbReference type="CDD" id="cd02205">
    <property type="entry name" value="CBS_pair_SF"/>
    <property type="match status" value="1"/>
</dbReference>
<dbReference type="SUPFAM" id="SSF54631">
    <property type="entry name" value="CBS-domain pair"/>
    <property type="match status" value="1"/>
</dbReference>